<dbReference type="GO" id="GO:0052757">
    <property type="term" value="F:chondroitin hydrolase activity"/>
    <property type="evidence" value="ECO:0007669"/>
    <property type="project" value="TreeGrafter"/>
</dbReference>
<keyword evidence="1" id="KW-0378">Hydrolase</keyword>
<dbReference type="AlphaFoldDB" id="A0AAD4F8M4"/>
<dbReference type="Gene3D" id="1.50.10.10">
    <property type="match status" value="1"/>
</dbReference>
<name>A0AAD4F8M4_9PEZI</name>
<comment type="caution">
    <text evidence="3">The sequence shown here is derived from an EMBL/GenBank/DDBJ whole genome shotgun (WGS) entry which is preliminary data.</text>
</comment>
<dbReference type="EMBL" id="JAHCVI010000001">
    <property type="protein sequence ID" value="KAG7294680.1"/>
    <property type="molecule type" value="Genomic_DNA"/>
</dbReference>
<dbReference type="InterPro" id="IPR008928">
    <property type="entry name" value="6-hairpin_glycosidase_sf"/>
</dbReference>
<evidence type="ECO:0000313" key="3">
    <source>
        <dbReference type="EMBL" id="KAG7294680.1"/>
    </source>
</evidence>
<dbReference type="InterPro" id="IPR052369">
    <property type="entry name" value="UG_Glycosaminoglycan_Hydrolase"/>
</dbReference>
<keyword evidence="4" id="KW-1185">Reference proteome</keyword>
<organism evidence="3 4">
    <name type="scientific">Staphylotrichum longicolle</name>
    <dbReference type="NCBI Taxonomy" id="669026"/>
    <lineage>
        <taxon>Eukaryota</taxon>
        <taxon>Fungi</taxon>
        <taxon>Dikarya</taxon>
        <taxon>Ascomycota</taxon>
        <taxon>Pezizomycotina</taxon>
        <taxon>Sordariomycetes</taxon>
        <taxon>Sordariomycetidae</taxon>
        <taxon>Sordariales</taxon>
        <taxon>Chaetomiaceae</taxon>
        <taxon>Staphylotrichum</taxon>
    </lineage>
</organism>
<sequence>MILSDLREAFAENIFAKPCRVAVEGLRRATDPTEASFPEYCPQTGSEYGQYIFREAEFWTCGFFPGTLYALLERSIRFPQSLSFHSSARQPASIAQIRAHLLRLCQAWSSPLHAMAARTDTHDLGFIIMPALRVDWELTCNERSLASIVRAAQSLASRYVPSARAIRSWDLVRRLDMEIVGLEDNLLVIIDSMCNLDLLFYASAHSGERRLAEIATAHARTVLTTHLRPEGPPLAKCPERATTGVGSRYTGQLFSTCHVANLDPRTGKLQRRATAQGYADDSTWARGQAWAILGYAQTYMWTGQREFLDAACGCAEYFLQRLETAPAFVDVVIGGEDQDTDGSQGTRKRGRYVPLWDFDAPIEDVSNPTRDSSAGVIAANGMLVLSQALAGVEQGELSAWFRNAAVTIERALTRRAIIVLKEQIIWSCAKSRWTEETCCESPLARVNWFALHGSEYFLNSSVRDWFVFDDESDQLWSRLRRLILDYTNRKLTVQRDAFDAFSSILQQVKEKEGEHFLWGIPATRFELGLLDPPVDMTPLFAAKTALEDAHLKHQRTITDADGNVVGQTAGCTAVSEDEGRESGECEFVLIASNSPPKHDKQKFVMQIRRRGGIAYRVNVADIRADAWDAANPVRTLVALG</sequence>
<dbReference type="Proteomes" id="UP001197093">
    <property type="component" value="Unassembled WGS sequence"/>
</dbReference>
<evidence type="ECO:0000313" key="4">
    <source>
        <dbReference type="Proteomes" id="UP001197093"/>
    </source>
</evidence>
<dbReference type="GO" id="GO:0000272">
    <property type="term" value="P:polysaccharide catabolic process"/>
    <property type="evidence" value="ECO:0007669"/>
    <property type="project" value="TreeGrafter"/>
</dbReference>
<protein>
    <submittedName>
        <fullName evidence="3">Uncharacterized protein</fullName>
    </submittedName>
</protein>
<evidence type="ECO:0000256" key="2">
    <source>
        <dbReference type="ARBA" id="ARBA00038358"/>
    </source>
</evidence>
<gene>
    <name evidence="3" type="ORF">NEMBOFW57_004758</name>
</gene>
<proteinExistence type="inferred from homology"/>
<reference evidence="3" key="1">
    <citation type="submission" date="2023-02" db="EMBL/GenBank/DDBJ databases">
        <authorList>
            <person name="Palmer J.M."/>
        </authorList>
    </citation>
    <scope>NUCLEOTIDE SEQUENCE</scope>
    <source>
        <strain evidence="3">FW57</strain>
    </source>
</reference>
<dbReference type="SUPFAM" id="SSF48208">
    <property type="entry name" value="Six-hairpin glycosidases"/>
    <property type="match status" value="1"/>
</dbReference>
<dbReference type="PANTHER" id="PTHR36845:SF1">
    <property type="entry name" value="HYDROLASE, PUTATIVE (AFU_ORTHOLOGUE AFUA_7G05090)-RELATED"/>
    <property type="match status" value="1"/>
</dbReference>
<comment type="similarity">
    <text evidence="2">Belongs to the glycosyl hydrolase 88 family.</text>
</comment>
<dbReference type="InterPro" id="IPR012341">
    <property type="entry name" value="6hp_glycosidase-like_sf"/>
</dbReference>
<dbReference type="PANTHER" id="PTHR36845">
    <property type="entry name" value="HYDROLASE, PUTATIVE (AFU_ORTHOLOGUE AFUA_7G05090)-RELATED"/>
    <property type="match status" value="1"/>
</dbReference>
<accession>A0AAD4F8M4</accession>
<evidence type="ECO:0000256" key="1">
    <source>
        <dbReference type="ARBA" id="ARBA00022801"/>
    </source>
</evidence>